<dbReference type="Proteomes" id="UP000176445">
    <property type="component" value="Unassembled WGS sequence"/>
</dbReference>
<sequence>MSASLKLVSLNVEFSRHIGLSIDFLSALKPDVACLQELYERDVPHVADALESRGHYFVPMTRHAVETPPAPMGIAIFSRLPLVRSSSQYYRGSPASVPSMDPVDAATYNNKNQMVAFCEIAKEETVFNIATTHFTWTPDGEPTDIQRSDMQAMLKILEFAGEFVLCGDFNVPRGGELFGMLAGRYKDNVPSHYTTSIDGNLHRLGQLNRMVDGIFSTPAYTVSGVEMISGVSDHCALVATISKNN</sequence>
<comment type="caution">
    <text evidence="2">The sequence shown here is derived from an EMBL/GenBank/DDBJ whole genome shotgun (WGS) entry which is preliminary data.</text>
</comment>
<dbReference type="EMBL" id="MFKW01000006">
    <property type="protein sequence ID" value="OGG52025.1"/>
    <property type="molecule type" value="Genomic_DNA"/>
</dbReference>
<dbReference type="SUPFAM" id="SSF56219">
    <property type="entry name" value="DNase I-like"/>
    <property type="match status" value="1"/>
</dbReference>
<gene>
    <name evidence="2" type="ORF">A2704_00570</name>
</gene>
<dbReference type="Gene3D" id="3.60.10.10">
    <property type="entry name" value="Endonuclease/exonuclease/phosphatase"/>
    <property type="match status" value="1"/>
</dbReference>
<evidence type="ECO:0000259" key="1">
    <source>
        <dbReference type="Pfam" id="PF03372"/>
    </source>
</evidence>
<dbReference type="InterPro" id="IPR036691">
    <property type="entry name" value="Endo/exonu/phosph_ase_sf"/>
</dbReference>
<dbReference type="Pfam" id="PF03372">
    <property type="entry name" value="Exo_endo_phos"/>
    <property type="match status" value="1"/>
</dbReference>
<reference evidence="2 3" key="1">
    <citation type="journal article" date="2016" name="Nat. Commun.">
        <title>Thousands of microbial genomes shed light on interconnected biogeochemical processes in an aquifer system.</title>
        <authorList>
            <person name="Anantharaman K."/>
            <person name="Brown C.T."/>
            <person name="Hug L.A."/>
            <person name="Sharon I."/>
            <person name="Castelle C.J."/>
            <person name="Probst A.J."/>
            <person name="Thomas B.C."/>
            <person name="Singh A."/>
            <person name="Wilkins M.J."/>
            <person name="Karaoz U."/>
            <person name="Brodie E.L."/>
            <person name="Williams K.H."/>
            <person name="Hubbard S.S."/>
            <person name="Banfield J.F."/>
        </authorList>
    </citation>
    <scope>NUCLEOTIDE SEQUENCE [LARGE SCALE GENOMIC DNA]</scope>
</reference>
<organism evidence="2 3">
    <name type="scientific">Candidatus Kaiserbacteria bacterium RIFCSPHIGHO2_01_FULL_54_36b</name>
    <dbReference type="NCBI Taxonomy" id="1798483"/>
    <lineage>
        <taxon>Bacteria</taxon>
        <taxon>Candidatus Kaiseribacteriota</taxon>
    </lineage>
</organism>
<dbReference type="AlphaFoldDB" id="A0A1F6CSC2"/>
<evidence type="ECO:0000313" key="2">
    <source>
        <dbReference type="EMBL" id="OGG52025.1"/>
    </source>
</evidence>
<name>A0A1F6CSC2_9BACT</name>
<protein>
    <recommendedName>
        <fullName evidence="1">Endonuclease/exonuclease/phosphatase domain-containing protein</fullName>
    </recommendedName>
</protein>
<proteinExistence type="predicted"/>
<accession>A0A1F6CSC2</accession>
<dbReference type="GO" id="GO:0003824">
    <property type="term" value="F:catalytic activity"/>
    <property type="evidence" value="ECO:0007669"/>
    <property type="project" value="InterPro"/>
</dbReference>
<feature type="domain" description="Endonuclease/exonuclease/phosphatase" evidence="1">
    <location>
        <begin position="22"/>
        <end position="234"/>
    </location>
</feature>
<evidence type="ECO:0000313" key="3">
    <source>
        <dbReference type="Proteomes" id="UP000176445"/>
    </source>
</evidence>
<dbReference type="InterPro" id="IPR005135">
    <property type="entry name" value="Endo/exonuclease/phosphatase"/>
</dbReference>